<organism evidence="2 3">
    <name type="scientific">Massilia glaciei</name>
    <dbReference type="NCBI Taxonomy" id="1524097"/>
    <lineage>
        <taxon>Bacteria</taxon>
        <taxon>Pseudomonadati</taxon>
        <taxon>Pseudomonadota</taxon>
        <taxon>Betaproteobacteria</taxon>
        <taxon>Burkholderiales</taxon>
        <taxon>Oxalobacteraceae</taxon>
        <taxon>Telluria group</taxon>
        <taxon>Massilia</taxon>
    </lineage>
</organism>
<dbReference type="OrthoDB" id="5588650at2"/>
<proteinExistence type="predicted"/>
<feature type="transmembrane region" description="Helical" evidence="1">
    <location>
        <begin position="71"/>
        <end position="88"/>
    </location>
</feature>
<dbReference type="RefSeq" id="WP_106759750.1">
    <property type="nucleotide sequence ID" value="NZ_PXWF02000302.1"/>
</dbReference>
<name>A0A2U2HEM4_9BURK</name>
<dbReference type="InterPro" id="IPR007360">
    <property type="entry name" value="SirB"/>
</dbReference>
<evidence type="ECO:0000256" key="1">
    <source>
        <dbReference type="SAM" id="Phobius"/>
    </source>
</evidence>
<dbReference type="AlphaFoldDB" id="A0A2U2HEM4"/>
<accession>A0A2U2HEM4</accession>
<gene>
    <name evidence="2" type="ORF">C7C56_023330</name>
</gene>
<reference evidence="2 3" key="1">
    <citation type="submission" date="2018-04" db="EMBL/GenBank/DDBJ databases">
        <title>Massilia violaceinigra sp. nov., a novel purple-pigmented bacterium isolated from Tianshan glacier, Xinjiang, China.</title>
        <authorList>
            <person name="Wang H."/>
        </authorList>
    </citation>
    <scope>NUCLEOTIDE SEQUENCE [LARGE SCALE GENOMIC DNA]</scope>
    <source>
        <strain evidence="2 3">B448-2</strain>
    </source>
</reference>
<evidence type="ECO:0000313" key="3">
    <source>
        <dbReference type="Proteomes" id="UP000241421"/>
    </source>
</evidence>
<dbReference type="Proteomes" id="UP000241421">
    <property type="component" value="Unassembled WGS sequence"/>
</dbReference>
<dbReference type="PANTHER" id="PTHR39594:SF1">
    <property type="entry name" value="PROTEIN YCHQ"/>
    <property type="match status" value="1"/>
</dbReference>
<dbReference type="PANTHER" id="PTHR39594">
    <property type="entry name" value="PROTEIN YCHQ"/>
    <property type="match status" value="1"/>
</dbReference>
<feature type="transmembrane region" description="Helical" evidence="1">
    <location>
        <begin position="100"/>
        <end position="118"/>
    </location>
</feature>
<evidence type="ECO:0000313" key="2">
    <source>
        <dbReference type="EMBL" id="PWF42097.1"/>
    </source>
</evidence>
<sequence length="127" mass="13868">MEYLALKHAHVGFVALSGALFLLRGAWMLLSSPQLQQRWVRIVPHIVDSSLLISAVLLAHKSAQYPFVHTWLSAKVIALFLYIVLGTVALKSGRTKTIRAWAFAGALALFAYIVAVALSKQATIVAL</sequence>
<dbReference type="PIRSF" id="PIRSF005610">
    <property type="entry name" value="SirB"/>
    <property type="match status" value="1"/>
</dbReference>
<dbReference type="Pfam" id="PF04247">
    <property type="entry name" value="SirB"/>
    <property type="match status" value="1"/>
</dbReference>
<keyword evidence="1" id="KW-0472">Membrane</keyword>
<dbReference type="EMBL" id="PXWF02000302">
    <property type="protein sequence ID" value="PWF42097.1"/>
    <property type="molecule type" value="Genomic_DNA"/>
</dbReference>
<comment type="caution">
    <text evidence="2">The sequence shown here is derived from an EMBL/GenBank/DDBJ whole genome shotgun (WGS) entry which is preliminary data.</text>
</comment>
<keyword evidence="3" id="KW-1185">Reference proteome</keyword>
<dbReference type="GO" id="GO:0005886">
    <property type="term" value="C:plasma membrane"/>
    <property type="evidence" value="ECO:0007669"/>
    <property type="project" value="TreeGrafter"/>
</dbReference>
<feature type="transmembrane region" description="Helical" evidence="1">
    <location>
        <begin position="42"/>
        <end position="59"/>
    </location>
</feature>
<protein>
    <submittedName>
        <fullName evidence="2">Regulator SirB</fullName>
    </submittedName>
</protein>
<keyword evidence="1" id="KW-0812">Transmembrane</keyword>
<feature type="transmembrane region" description="Helical" evidence="1">
    <location>
        <begin position="12"/>
        <end position="30"/>
    </location>
</feature>
<keyword evidence="1" id="KW-1133">Transmembrane helix</keyword>